<accession>A0AA85GIK4</accession>
<dbReference type="GO" id="GO:0010008">
    <property type="term" value="C:endosome membrane"/>
    <property type="evidence" value="ECO:0007669"/>
    <property type="project" value="TreeGrafter"/>
</dbReference>
<dbReference type="WBParaSite" id="SRDH1_94670.1">
    <property type="protein sequence ID" value="SRDH1_94670.1"/>
    <property type="gene ID" value="SRDH1_94670"/>
</dbReference>
<feature type="domain" description="J" evidence="2">
    <location>
        <begin position="1656"/>
        <end position="1740"/>
    </location>
</feature>
<organism evidence="3 4">
    <name type="scientific">Schistosoma rodhaini</name>
    <dbReference type="NCBI Taxonomy" id="6188"/>
    <lineage>
        <taxon>Eukaryota</taxon>
        <taxon>Metazoa</taxon>
        <taxon>Spiralia</taxon>
        <taxon>Lophotrochozoa</taxon>
        <taxon>Platyhelminthes</taxon>
        <taxon>Trematoda</taxon>
        <taxon>Digenea</taxon>
        <taxon>Strigeidida</taxon>
        <taxon>Schistosomatoidea</taxon>
        <taxon>Schistosomatidae</taxon>
        <taxon>Schistosoma</taxon>
    </lineage>
</organism>
<reference evidence="3" key="1">
    <citation type="submission" date="2022-06" db="EMBL/GenBank/DDBJ databases">
        <authorList>
            <person name="Berger JAMES D."/>
            <person name="Berger JAMES D."/>
        </authorList>
    </citation>
    <scope>NUCLEOTIDE SEQUENCE [LARGE SCALE GENOMIC DNA]</scope>
</reference>
<sequence length="2742" mass="312401">MPSDMRRACMSKNREVSCYLLTKMSWKGNYKRLFTIGTLGVTTYNKDTLRVTNQWTYEEIYEIKIDHNIKSNQPQLKRFILDILDTNRKRHELTFATEYRVELLTDLLHFRDRFIKEKKSNVRIHATKISWSESTYDVILDIGPISIDLRNPRTGELWKTYDFKDIECISKIHDTSNGVAIIHGGFGHIHIFLTREPDNLIKEINKSAHSNLSVSFNQPSNPLTRDYCTEYRLGKVNQDHLISQAEFTVQKLSNRYGGTNQMKTVSRLMCLTESLLLERDPTSYRPISAHPLCEIHLLVRDRFQPQRFSIEYVRGQIATYFSTNRDALLASLLDGVRASGNRDVYVSSSFSDRSLRFIPLMNSATEEVESVHLRFLRQRPEGVSFWEVVQRFNANIAYSGLLHAVTQDGVFAENKEKLIKDALISILTQDTRIIDANPLTAMRRSSSSSLHCTTDSTTTTTTNNNNNNTNYELILIEAQFHALRRLVASKAGFNAFTQLPGMRVTLGQLVVNALKLRDDAVTHSVLDAINTLMHPMHDQPDIRQEQLNKASIMSSEIFLSHLVDIFTLHALRGSGSLVLCALLDFFTYGVCLPYSETSEGGLFDNLLRLLANRGRALFRLYLHPSLAIVRGGGMIMRALIEEGGTDVAKELRSLALTEGALLHHFWTACFTQGNDPRSLAVQQLSRQLVALWSENNQDAWDLFKRMLPLGLLSYLESTEEPPVKVINMLPDRDNLQLAHEHMMRIEERKQTISYQLESKIDDLLTHWRLRVGLPIPKVIGKQNHLKEAEERPVVLRRPRHLLQSLRGDSANCKPTTNWRLFFYQFQQDHAKADLIWTIRTRNELRESMEKELQEFRQERNYFAQSRLEESDIPDFDRSEPVGTGQPERIFPIGLIGKAQSTPNISDHVIMNENSQLSTMDHHEHTVENDDKDVQLNQSRIQNSNDHNGTQTLSRSSNLSRKTRTAVSPTRIQADHLINQASLVSWNYREFKVNYPSLIEEPRVGNYFLRLLLEEDRHVNEVIDATTLTNADSNHVLSMGLSRIRDSTAFFNELFRRYLQYVASDPFYSINDNSIKRCTTDHNNTTPNTLRRLTMRCLCLHAMSVVYHRCHHEIGPITDIPLLTYLLDRTTFASERDCLLLLLDKLMLNKNNVMSFVDADGVRVLIDLACLAHLHTNRAPTPFQSNVLKASSEQEFSGSGANTQREWWYIHTTQTEQTTSGSIAKSGSHSIQGPVSFNELQQLIKDGRINNATKVYAQGLDATPRCRPDGYLAEDDFADIKEDNNKFNKSSNQSQENHLNNETIESLDHSEQRNEKTIACGMYGWMPAKRIIQIRWTLADISEMNVSTRSNPTVTTTTTNNNNTSNTIPENHELNVGCLIDKLSYTGGMFSDYTSLAIKCIDILRRLCDSCSSRDLHGGVVRPLPKPRRAISDMNCLPHLIQLLLTFDPPLVERVVSLLHAVMDQNPYLPRLYLTGIFYFILLYTGSNVLPIAKFLKDVHLLQALRLDEFTGSSGIDLTSRSILGNMLPDAMIAYLENHPPEKFAEIFLGDFDSPEAIWNSEMRRYMISRITSHLADFTPRLHSNIRAIYRFIGMPIIIYPQLENELFCHNYYLRHLCDLQRFPNWPIRDPVALLRDILKTWRDELQKKPVNMSYEEALGELGLDPTLLNSSNEESFIRRAYYQMSMKYHPDKNPNGREKFQSLTKAYQFLCNRSKLSRGPNRLHIQLMLRAQSIVYKRYRSLLISEKYAGYPMLVATILAEISDDKLFSYGAQTSDDQTDNNDTTTNNNSQSSASNNKNKSNETVENAVLLVAATELTYETVVTSVLNAEELRRENGIPVLQKAFSQCSNFLSRTSSRPGHIVVEVCGHIVSVLAAASLFPSSRQCIQETPQLLKDTLRLLYYKNLPKLCCLTATCVASFCIDYWLCVTCYEYGGLFLLLQHVLSYDFTLEEAGVEINEETNSQVLANRLALLSLWAIGRMVNGYATGREVTEDGYLMREGPDVMEALSRLLTPHLARKILELNIYDSSQIGRLSNGNNDSQILHDFPLDTSRGKYLRSLAKLLTTNSVTPYLIWDNRCRAELETLIDLQVVRLIKTGECNLNSVLSFTHESYAQELLIGEVFVRLYNKQPAYTLDDPKGFIIDLFQFLTNELQNLNSEKVYDTNHQLSRTNRVDSELQFINNMKEQQNDDGDDDYLSVDDTVNLDDEIDWGVEANNITNQCVTNVSSALEALTNVIRHNTGLEIQCIGHFPLLFSILDLHDHPEVQLRALDVIQAVSTNPQCLEDMAASHLLTSLVMLFFVLPRAHLVLIQTMEHLISSSLLLKEFIYAGGLIYLMSIMCQSSQQQVRQATVDLISHCLINKQFGRRIQAILNQYLPNVFVDTIRDQPETFLALFDADHENPEVIWDSNLRSILTKVLNEQTHSFYNSQCDNHNMKWNLPDSFKVPYTEIIAKKANEENKNKPNEIAQYVACLGPIQIANVYLHLYISHPGWTLRNPELFLNECMEKWIEAIHQLPNSTLLVRLLTRACKTVLTDRPGLTDSLPRSGNVHRVLELLAKVDDPEGAKAIVIILHQMSASKLCVQSMSESDTISGLIRIVNRCIGEELGLIGETLFCLFDTQYSDPLIEQALKHDLIGFILRMLQNGFPSSVREPGQTRAYLIKALKAMQYSAVYGAKVTSILEAYPNWADYRDQCHSLFISNVPQSMTTYLTAGPASGSLHSGYLTTTSPELNPSSLSKPYS</sequence>
<dbReference type="SUPFAM" id="SSF48371">
    <property type="entry name" value="ARM repeat"/>
    <property type="match status" value="1"/>
</dbReference>
<dbReference type="InterPro" id="IPR001623">
    <property type="entry name" value="DnaJ_domain"/>
</dbReference>
<dbReference type="InterPro" id="IPR045802">
    <property type="entry name" value="GRV2/DNAJC13_N"/>
</dbReference>
<feature type="region of interest" description="Disordered" evidence="1">
    <location>
        <begin position="1773"/>
        <end position="1801"/>
    </location>
</feature>
<feature type="compositionally biased region" description="Low complexity" evidence="1">
    <location>
        <begin position="457"/>
        <end position="466"/>
    </location>
</feature>
<dbReference type="Gene3D" id="1.25.10.10">
    <property type="entry name" value="Leucine-rich Repeat Variant"/>
    <property type="match status" value="1"/>
</dbReference>
<dbReference type="SMART" id="SM00271">
    <property type="entry name" value="DnaJ"/>
    <property type="match status" value="1"/>
</dbReference>
<feature type="compositionally biased region" description="Low complexity" evidence="1">
    <location>
        <begin position="1348"/>
        <end position="1366"/>
    </location>
</feature>
<feature type="region of interest" description="Disordered" evidence="1">
    <location>
        <begin position="445"/>
        <end position="466"/>
    </location>
</feature>
<keyword evidence="3" id="KW-1185">Reference proteome</keyword>
<evidence type="ECO:0000313" key="4">
    <source>
        <dbReference type="WBParaSite" id="SRDH1_94670.1"/>
    </source>
</evidence>
<dbReference type="CDD" id="cd06257">
    <property type="entry name" value="DnaJ"/>
    <property type="match status" value="1"/>
</dbReference>
<dbReference type="GO" id="GO:2000641">
    <property type="term" value="P:regulation of early endosome to late endosome transport"/>
    <property type="evidence" value="ECO:0007669"/>
    <property type="project" value="InterPro"/>
</dbReference>
<evidence type="ECO:0000256" key="1">
    <source>
        <dbReference type="SAM" id="MobiDB-lite"/>
    </source>
</evidence>
<dbReference type="Pfam" id="PF00226">
    <property type="entry name" value="DnaJ"/>
    <property type="match status" value="1"/>
</dbReference>
<dbReference type="Gene3D" id="1.10.287.110">
    <property type="entry name" value="DnaJ domain"/>
    <property type="match status" value="1"/>
</dbReference>
<dbReference type="Pfam" id="PF19432">
    <property type="entry name" value="RME-8_N"/>
    <property type="match status" value="2"/>
</dbReference>
<dbReference type="InterPro" id="IPR036869">
    <property type="entry name" value="J_dom_sf"/>
</dbReference>
<evidence type="ECO:0000259" key="2">
    <source>
        <dbReference type="PROSITE" id="PS50076"/>
    </source>
</evidence>
<protein>
    <recommendedName>
        <fullName evidence="2">J domain-containing protein</fullName>
    </recommendedName>
</protein>
<feature type="compositionally biased region" description="Low complexity" evidence="1">
    <location>
        <begin position="1286"/>
        <end position="1296"/>
    </location>
</feature>
<dbReference type="InterPro" id="IPR044978">
    <property type="entry name" value="GRV2/DNAJC13"/>
</dbReference>
<name>A0AA85GIK4_9TREM</name>
<dbReference type="InterPro" id="IPR011989">
    <property type="entry name" value="ARM-like"/>
</dbReference>
<feature type="region of interest" description="Disordered" evidence="1">
    <location>
        <begin position="1282"/>
        <end position="1311"/>
    </location>
</feature>
<dbReference type="GO" id="GO:0006898">
    <property type="term" value="P:receptor-mediated endocytosis"/>
    <property type="evidence" value="ECO:0007669"/>
    <property type="project" value="TreeGrafter"/>
</dbReference>
<reference evidence="4" key="2">
    <citation type="submission" date="2023-11" db="UniProtKB">
        <authorList>
            <consortium name="WormBaseParasite"/>
        </authorList>
    </citation>
    <scope>IDENTIFICATION</scope>
</reference>
<proteinExistence type="predicted"/>
<evidence type="ECO:0000313" key="3">
    <source>
        <dbReference type="Proteomes" id="UP000050792"/>
    </source>
</evidence>
<feature type="region of interest" description="Disordered" evidence="1">
    <location>
        <begin position="1348"/>
        <end position="1367"/>
    </location>
</feature>
<dbReference type="PROSITE" id="PS50076">
    <property type="entry name" value="DNAJ_2"/>
    <property type="match status" value="1"/>
</dbReference>
<dbReference type="PANTHER" id="PTHR36983:SF2">
    <property type="entry name" value="DNAJ HOMOLOG SUBFAMILY C MEMBER 13"/>
    <property type="match status" value="1"/>
</dbReference>
<dbReference type="InterPro" id="IPR016024">
    <property type="entry name" value="ARM-type_fold"/>
</dbReference>
<feature type="region of interest" description="Disordered" evidence="1">
    <location>
        <begin position="940"/>
        <end position="967"/>
    </location>
</feature>
<dbReference type="SUPFAM" id="SSF46565">
    <property type="entry name" value="Chaperone J-domain"/>
    <property type="match status" value="1"/>
</dbReference>
<dbReference type="GO" id="GO:0007032">
    <property type="term" value="P:endosome organization"/>
    <property type="evidence" value="ECO:0007669"/>
    <property type="project" value="InterPro"/>
</dbReference>
<feature type="compositionally biased region" description="Low complexity" evidence="1">
    <location>
        <begin position="1773"/>
        <end position="1799"/>
    </location>
</feature>
<dbReference type="PANTHER" id="PTHR36983">
    <property type="entry name" value="DNAJ HOMOLOG SUBFAMILY C MEMBER 13"/>
    <property type="match status" value="1"/>
</dbReference>
<dbReference type="Proteomes" id="UP000050792">
    <property type="component" value="Unassembled WGS sequence"/>
</dbReference>